<organism evidence="2 3">
    <name type="scientific">Dryococelus australis</name>
    <dbReference type="NCBI Taxonomy" id="614101"/>
    <lineage>
        <taxon>Eukaryota</taxon>
        <taxon>Metazoa</taxon>
        <taxon>Ecdysozoa</taxon>
        <taxon>Arthropoda</taxon>
        <taxon>Hexapoda</taxon>
        <taxon>Insecta</taxon>
        <taxon>Pterygota</taxon>
        <taxon>Neoptera</taxon>
        <taxon>Polyneoptera</taxon>
        <taxon>Phasmatodea</taxon>
        <taxon>Verophasmatodea</taxon>
        <taxon>Anareolatae</taxon>
        <taxon>Phasmatidae</taxon>
        <taxon>Eurycanthinae</taxon>
        <taxon>Dryococelus</taxon>
    </lineage>
</organism>
<feature type="region of interest" description="Disordered" evidence="1">
    <location>
        <begin position="802"/>
        <end position="825"/>
    </location>
</feature>
<reference evidence="2 3" key="1">
    <citation type="submission" date="2023-02" db="EMBL/GenBank/DDBJ databases">
        <title>LHISI_Scaffold_Assembly.</title>
        <authorList>
            <person name="Stuart O.P."/>
            <person name="Cleave R."/>
            <person name="Magrath M.J.L."/>
            <person name="Mikheyev A.S."/>
        </authorList>
    </citation>
    <scope>NUCLEOTIDE SEQUENCE [LARGE SCALE GENOMIC DNA]</scope>
    <source>
        <strain evidence="2">Daus_M_001</strain>
        <tissue evidence="2">Leg muscle</tissue>
    </source>
</reference>
<evidence type="ECO:0000313" key="2">
    <source>
        <dbReference type="EMBL" id="KAJ8869569.1"/>
    </source>
</evidence>
<feature type="compositionally biased region" description="Basic and acidic residues" evidence="1">
    <location>
        <begin position="881"/>
        <end position="898"/>
    </location>
</feature>
<evidence type="ECO:0000313" key="3">
    <source>
        <dbReference type="Proteomes" id="UP001159363"/>
    </source>
</evidence>
<keyword evidence="3" id="KW-1185">Reference proteome</keyword>
<name>A0ABQ9GAX5_9NEOP</name>
<sequence>MVVAWKRHISGHGFLLERQSTQSPLQVLGVCKGNFRAPVHADAGRGHHARRPRGSRSPADAQQELATQPEILCGPEELVQALIGHFRRSLHPLVSRLHAAAVRYMGLHVRHRAYWRRNTMSGREREKEGMGHGLSFDWLKYAVVRVSVFDWLKHVVVRVSLFDWLKHVVVRVSLFDWLKHVVVRVSLFDWLKHVVVRVSLFDWLKHVVVRVSLFDWLKHVVVRVSLFDWLKHVVVRVSLFDWLKHVVVRVSLFDWLKHAVVRVSLFDWLKHVVVRVSLFDWLKHVVVRVSLFDWLKHAVVRVSLFDWLKHVVVRVSLFDWLKHVVVRVSCLRTNQEGTSSDLRNLVWLGQMRKHQQPMVVLQQPRLPWEGVSNEKGRCSRYFNWLLICDLSSIGNPNSCWYNTEYFSDCFGRKIDSSVLYTLETLSLLIGCRNQSKCHGNGTGPKVTDMTAGVKSKWHGNGTGPKVTDMTAGVIAGRVSGTEMGQSKWHGNGTGPKVTDMTAGVKSKWHGNGTGPKVTDMTAGVIAGRSKLHENGTGPKVTDMTAGVKSKWHGNGTGPKVTDMTAGVKSKWHGTGTGPKVTDRTAGVKCKWHGNGTGPKVTDMTAGVIAGPKVTDMTAGVKSKWHGNGTGPKVTDMTAGVIAGRVSGTEMGQSKWHGNGTGPKVTDMTAGVKSKWHGNGTGPKVTDMTAGVIAGRVSGTEMGQSTSAPRVIFSPNPVLKPWVRLLGELKKKNPAVRFAGDLVSLKACLQLRYPNLCHRTWMRRLVHCQIKKAHFGQSICRPYSDCVNLTSLGAEFRTRPLPQQRPIVDRPERHEGGTSKAGRSVVSQATDPHNIGESAVKVNFAAAVRRCSHVADLVLLSLPRAKHRQRGLESRWGCSDASAEKRRNEGALGKREIPEKTCLPGPSPGTVSTSENPGANPQGIEHGSPGWEASGLTITYTAGPDLICTVQRYDGNTARLARRSDEALGVRVTVARIAPSLVDLGRAAT</sequence>
<feature type="compositionally biased region" description="Polar residues" evidence="1">
    <location>
        <begin position="908"/>
        <end position="918"/>
    </location>
</feature>
<evidence type="ECO:0000256" key="1">
    <source>
        <dbReference type="SAM" id="MobiDB-lite"/>
    </source>
</evidence>
<comment type="caution">
    <text evidence="2">The sequence shown here is derived from an EMBL/GenBank/DDBJ whole genome shotgun (WGS) entry which is preliminary data.</text>
</comment>
<feature type="compositionally biased region" description="Basic and acidic residues" evidence="1">
    <location>
        <begin position="806"/>
        <end position="816"/>
    </location>
</feature>
<protein>
    <submittedName>
        <fullName evidence="2">Uncharacterized protein</fullName>
    </submittedName>
</protein>
<dbReference type="EMBL" id="JARBHB010000013">
    <property type="protein sequence ID" value="KAJ8869569.1"/>
    <property type="molecule type" value="Genomic_DNA"/>
</dbReference>
<dbReference type="Proteomes" id="UP001159363">
    <property type="component" value="Chromosome 12"/>
</dbReference>
<accession>A0ABQ9GAX5</accession>
<feature type="region of interest" description="Disordered" evidence="1">
    <location>
        <begin position="530"/>
        <end position="583"/>
    </location>
</feature>
<gene>
    <name evidence="2" type="ORF">PR048_028560</name>
</gene>
<feature type="region of interest" description="Disordered" evidence="1">
    <location>
        <begin position="870"/>
        <end position="930"/>
    </location>
</feature>
<feature type="region of interest" description="Disordered" evidence="1">
    <location>
        <begin position="39"/>
        <end position="62"/>
    </location>
</feature>
<proteinExistence type="predicted"/>